<dbReference type="SUPFAM" id="SSF56300">
    <property type="entry name" value="Metallo-dependent phosphatases"/>
    <property type="match status" value="1"/>
</dbReference>
<dbReference type="SMART" id="SM00854">
    <property type="entry name" value="PGA_cap"/>
    <property type="match status" value="1"/>
</dbReference>
<feature type="chain" id="PRO_5045255911" evidence="2">
    <location>
        <begin position="25"/>
        <end position="382"/>
    </location>
</feature>
<evidence type="ECO:0000256" key="1">
    <source>
        <dbReference type="ARBA" id="ARBA00005662"/>
    </source>
</evidence>
<dbReference type="RefSeq" id="WP_311716042.1">
    <property type="nucleotide sequence ID" value="NZ_JAVREZ010000008.1"/>
</dbReference>
<comment type="similarity">
    <text evidence="1">Belongs to the CapA family.</text>
</comment>
<dbReference type="Pfam" id="PF09587">
    <property type="entry name" value="PGA_cap"/>
    <property type="match status" value="1"/>
</dbReference>
<feature type="signal peptide" evidence="2">
    <location>
        <begin position="1"/>
        <end position="24"/>
    </location>
</feature>
<keyword evidence="5" id="KW-1185">Reference proteome</keyword>
<evidence type="ECO:0000313" key="4">
    <source>
        <dbReference type="EMBL" id="MDT0483085.1"/>
    </source>
</evidence>
<gene>
    <name evidence="4" type="ORF">RNB18_23265</name>
</gene>
<evidence type="ECO:0000256" key="2">
    <source>
        <dbReference type="SAM" id="SignalP"/>
    </source>
</evidence>
<evidence type="ECO:0000313" key="5">
    <source>
        <dbReference type="Proteomes" id="UP001183824"/>
    </source>
</evidence>
<dbReference type="EC" id="3.1.-.-" evidence="4"/>
<dbReference type="GO" id="GO:0016787">
    <property type="term" value="F:hydrolase activity"/>
    <property type="evidence" value="ECO:0007669"/>
    <property type="project" value="UniProtKB-KW"/>
</dbReference>
<accession>A0ABU2VCW9</accession>
<comment type="caution">
    <text evidence="4">The sequence shown here is derived from an EMBL/GenBank/DDBJ whole genome shotgun (WGS) entry which is preliminary data.</text>
</comment>
<organism evidence="4 5">
    <name type="scientific">Streptomyces doebereineriae</name>
    <dbReference type="NCBI Taxonomy" id="3075528"/>
    <lineage>
        <taxon>Bacteria</taxon>
        <taxon>Bacillati</taxon>
        <taxon>Actinomycetota</taxon>
        <taxon>Actinomycetes</taxon>
        <taxon>Kitasatosporales</taxon>
        <taxon>Streptomycetaceae</taxon>
        <taxon>Streptomyces</taxon>
    </lineage>
</organism>
<dbReference type="Proteomes" id="UP001183824">
    <property type="component" value="Unassembled WGS sequence"/>
</dbReference>
<dbReference type="PROSITE" id="PS51257">
    <property type="entry name" value="PROKAR_LIPOPROTEIN"/>
    <property type="match status" value="1"/>
</dbReference>
<dbReference type="PANTHER" id="PTHR33393">
    <property type="entry name" value="POLYGLUTAMINE SYNTHESIS ACCESSORY PROTEIN RV0574C-RELATED"/>
    <property type="match status" value="1"/>
</dbReference>
<keyword evidence="2" id="KW-0732">Signal</keyword>
<dbReference type="PANTHER" id="PTHR33393:SF13">
    <property type="entry name" value="PGA BIOSYNTHESIS PROTEIN CAPA"/>
    <property type="match status" value="1"/>
</dbReference>
<dbReference type="Gene3D" id="3.60.21.10">
    <property type="match status" value="1"/>
</dbReference>
<name>A0ABU2VCW9_9ACTN</name>
<dbReference type="CDD" id="cd07381">
    <property type="entry name" value="MPP_CapA"/>
    <property type="match status" value="1"/>
</dbReference>
<feature type="domain" description="Capsule synthesis protein CapA" evidence="3">
    <location>
        <begin position="44"/>
        <end position="293"/>
    </location>
</feature>
<protein>
    <submittedName>
        <fullName evidence="4">CapA family protein</fullName>
        <ecNumber evidence="4">3.1.-.-</ecNumber>
    </submittedName>
</protein>
<dbReference type="InterPro" id="IPR029052">
    <property type="entry name" value="Metallo-depent_PP-like"/>
</dbReference>
<reference evidence="5" key="1">
    <citation type="submission" date="2023-07" db="EMBL/GenBank/DDBJ databases">
        <title>30 novel species of actinomycetes from the DSMZ collection.</title>
        <authorList>
            <person name="Nouioui I."/>
        </authorList>
    </citation>
    <scope>NUCLEOTIDE SEQUENCE [LARGE SCALE GENOMIC DNA]</scope>
    <source>
        <strain evidence="5">DSM 41640</strain>
    </source>
</reference>
<dbReference type="InterPro" id="IPR019079">
    <property type="entry name" value="Capsule_synth_CapA"/>
</dbReference>
<proteinExistence type="inferred from homology"/>
<sequence>MIARRRQVALALTALLAGGAACQAHDHETPGRPAPVAAAPRGFTLVASGDVLPHSSIIDRARFDGGGGSYDFRPMLAGIRSVVSRADLALCHMETVYGANGDYTGYPTFKSPPEVAQGLAVTGYDGCSTASNHSLDDGSGGIRRTLDALDRAGVRHAGSARTEAEARTVTLLRAGSAKVAHLAYTYDTNGFPLPQGQPWAVDLMDENKILADARAARKAGADVVVVSLHWGTEWQDAPDEQQMALARDLTAARTGGRPDVDLILGTHAHVPQAYEKVNGTWVVYGMGDQIAGEMFNHEGAQDPRGNQSTLGRFTFAPPARPGERWRVTKAEFVPQMFDVDAGRAVNLNQAIARGADLEGVRDRIREVVLSRGAAKDGLAMGQ</sequence>
<dbReference type="EMBL" id="JAVREZ010000008">
    <property type="protein sequence ID" value="MDT0483085.1"/>
    <property type="molecule type" value="Genomic_DNA"/>
</dbReference>
<evidence type="ECO:0000259" key="3">
    <source>
        <dbReference type="SMART" id="SM00854"/>
    </source>
</evidence>
<dbReference type="InterPro" id="IPR052169">
    <property type="entry name" value="CW_Biosynth-Accessory"/>
</dbReference>
<keyword evidence="4" id="KW-0378">Hydrolase</keyword>